<comment type="caution">
    <text evidence="2">The sequence shown here is derived from an EMBL/GenBank/DDBJ whole genome shotgun (WGS) entry which is preliminary data.</text>
</comment>
<dbReference type="PANTHER" id="PTHR45663:SF11">
    <property type="entry name" value="GEO12009P1"/>
    <property type="match status" value="1"/>
</dbReference>
<dbReference type="InterPro" id="IPR013766">
    <property type="entry name" value="Thioredoxin_domain"/>
</dbReference>
<dbReference type="GO" id="GO:0015035">
    <property type="term" value="F:protein-disulfide reductase activity"/>
    <property type="evidence" value="ECO:0007669"/>
    <property type="project" value="TreeGrafter"/>
</dbReference>
<keyword evidence="3" id="KW-1185">Reference proteome</keyword>
<feature type="domain" description="Thioredoxin" evidence="1">
    <location>
        <begin position="1"/>
        <end position="108"/>
    </location>
</feature>
<proteinExistence type="predicted"/>
<sequence length="111" mass="12562">MTSNVIEATTKSWDVSITSDLPVISMFYMTSCTHCQRMKPVFEELADKYKDKVVFVRIEAMENIDVTKKYGIKAAPTFKYFKDGKLLNEADQALSADELKQVVDDLANGKL</sequence>
<dbReference type="AlphaFoldDB" id="A0AAE4MHG7"/>
<protein>
    <submittedName>
        <fullName evidence="2">Thioredoxin 1</fullName>
    </submittedName>
</protein>
<evidence type="ECO:0000259" key="1">
    <source>
        <dbReference type="PROSITE" id="PS51352"/>
    </source>
</evidence>
<dbReference type="PANTHER" id="PTHR45663">
    <property type="entry name" value="GEO12009P1"/>
    <property type="match status" value="1"/>
</dbReference>
<dbReference type="PROSITE" id="PS51352">
    <property type="entry name" value="THIOREDOXIN_2"/>
    <property type="match status" value="1"/>
</dbReference>
<evidence type="ECO:0000313" key="2">
    <source>
        <dbReference type="EMBL" id="MDV0446682.1"/>
    </source>
</evidence>
<organism evidence="2 3">
    <name type="scientific">Methanolapillus africanus</name>
    <dbReference type="NCBI Taxonomy" id="3028297"/>
    <lineage>
        <taxon>Archaea</taxon>
        <taxon>Methanobacteriati</taxon>
        <taxon>Methanobacteriota</taxon>
        <taxon>Stenosarchaea group</taxon>
        <taxon>Methanomicrobia</taxon>
        <taxon>Methanosarcinales</taxon>
        <taxon>Methanosarcinaceae</taxon>
        <taxon>Methanolapillus</taxon>
    </lineage>
</organism>
<accession>A0AAE4MHG7</accession>
<dbReference type="Pfam" id="PF00085">
    <property type="entry name" value="Thioredoxin"/>
    <property type="match status" value="1"/>
</dbReference>
<reference evidence="2" key="1">
    <citation type="submission" date="2023-06" db="EMBL/GenBank/DDBJ databases">
        <title>Genome sequence of Methanosarcinaceae archaeon Ag5.</title>
        <authorList>
            <person name="Protasov E."/>
            <person name="Platt K."/>
            <person name="Poehlein A."/>
            <person name="Daniel R."/>
            <person name="Brune A."/>
        </authorList>
    </citation>
    <scope>NUCLEOTIDE SEQUENCE</scope>
    <source>
        <strain evidence="2">Ag5</strain>
    </source>
</reference>
<dbReference type="SUPFAM" id="SSF52833">
    <property type="entry name" value="Thioredoxin-like"/>
    <property type="match status" value="1"/>
</dbReference>
<evidence type="ECO:0000313" key="3">
    <source>
        <dbReference type="Proteomes" id="UP001271789"/>
    </source>
</evidence>
<dbReference type="RefSeq" id="WP_338099086.1">
    <property type="nucleotide sequence ID" value="NZ_JAWDKD010000009.1"/>
</dbReference>
<name>A0AAE4MHG7_9EURY</name>
<dbReference type="EMBL" id="JAWDKD010000009">
    <property type="protein sequence ID" value="MDV0446682.1"/>
    <property type="molecule type" value="Genomic_DNA"/>
</dbReference>
<dbReference type="Proteomes" id="UP001271789">
    <property type="component" value="Unassembled WGS sequence"/>
</dbReference>
<gene>
    <name evidence="2" type="primary">trxA_2</name>
    <name evidence="2" type="ORF">MsAg5_05320</name>
</gene>
<dbReference type="Gene3D" id="3.40.30.10">
    <property type="entry name" value="Glutaredoxin"/>
    <property type="match status" value="1"/>
</dbReference>
<dbReference type="GO" id="GO:0005737">
    <property type="term" value="C:cytoplasm"/>
    <property type="evidence" value="ECO:0007669"/>
    <property type="project" value="TreeGrafter"/>
</dbReference>
<dbReference type="InterPro" id="IPR036249">
    <property type="entry name" value="Thioredoxin-like_sf"/>
</dbReference>
<dbReference type="CDD" id="cd02947">
    <property type="entry name" value="TRX_family"/>
    <property type="match status" value="1"/>
</dbReference>